<feature type="chain" id="PRO_5001729182" evidence="4">
    <location>
        <begin position="19"/>
        <end position="275"/>
    </location>
</feature>
<organism evidence="6 7">
    <name type="scientific">Stylonychia lemnae</name>
    <name type="common">Ciliate</name>
    <dbReference type="NCBI Taxonomy" id="5949"/>
    <lineage>
        <taxon>Eukaryota</taxon>
        <taxon>Sar</taxon>
        <taxon>Alveolata</taxon>
        <taxon>Ciliophora</taxon>
        <taxon>Intramacronucleata</taxon>
        <taxon>Spirotrichea</taxon>
        <taxon>Stichotrichia</taxon>
        <taxon>Sporadotrichida</taxon>
        <taxon>Oxytrichidae</taxon>
        <taxon>Stylonychinae</taxon>
        <taxon>Stylonychia</taxon>
    </lineage>
</organism>
<dbReference type="GO" id="GO:0006457">
    <property type="term" value="P:protein folding"/>
    <property type="evidence" value="ECO:0007669"/>
    <property type="project" value="TreeGrafter"/>
</dbReference>
<evidence type="ECO:0000256" key="2">
    <source>
        <dbReference type="ARBA" id="ARBA00022729"/>
    </source>
</evidence>
<feature type="compositionally biased region" description="Basic residues" evidence="3">
    <location>
        <begin position="266"/>
        <end position="275"/>
    </location>
</feature>
<dbReference type="Gene3D" id="3.40.30.10">
    <property type="entry name" value="Glutaredoxin"/>
    <property type="match status" value="1"/>
</dbReference>
<sequence>MKYYNLISLALIFIAVRAHEEDTSQKDDNKGEVILFNDENYMKLFKEQALAEAKTKPLFVFFLIRDCDSCIHHAKDWIQLSKVTSKQYKIARTDCQFDSQVCPKFQIDQFPFLLLFKNNKIYKYKGGLEFNELLNFLSADNYKEAEIYSENTQDLFLQVSGEYSLSGKVIRLGQDFISWSEKQSKFIFKKIGLYYWSDNSKLLCFTVVTTGTPTVILTFYFMVSCRYLFNLIFGANKPHQHSNHYNQHNHSVNGQKQAQQQENLGKKSKKSKKND</sequence>
<keyword evidence="2 4" id="KW-0732">Signal</keyword>
<feature type="domain" description="Thioredoxin" evidence="5">
    <location>
        <begin position="49"/>
        <end position="138"/>
    </location>
</feature>
<evidence type="ECO:0000313" key="7">
    <source>
        <dbReference type="Proteomes" id="UP000039865"/>
    </source>
</evidence>
<feature type="signal peptide" evidence="4">
    <location>
        <begin position="1"/>
        <end position="18"/>
    </location>
</feature>
<keyword evidence="7" id="KW-1185">Reference proteome</keyword>
<feature type="compositionally biased region" description="Low complexity" evidence="3">
    <location>
        <begin position="243"/>
        <end position="253"/>
    </location>
</feature>
<dbReference type="InterPro" id="IPR051063">
    <property type="entry name" value="PDI"/>
</dbReference>
<accession>A0A078A4V1</accession>
<reference evidence="6 7" key="1">
    <citation type="submission" date="2014-06" db="EMBL/GenBank/DDBJ databases">
        <authorList>
            <person name="Swart Estienne"/>
        </authorList>
    </citation>
    <scope>NUCLEOTIDE SEQUENCE [LARGE SCALE GENOMIC DNA]</scope>
    <source>
        <strain evidence="6 7">130c</strain>
    </source>
</reference>
<dbReference type="GO" id="GO:0003756">
    <property type="term" value="F:protein disulfide isomerase activity"/>
    <property type="evidence" value="ECO:0007669"/>
    <property type="project" value="TreeGrafter"/>
</dbReference>
<dbReference type="InterPro" id="IPR036249">
    <property type="entry name" value="Thioredoxin-like_sf"/>
</dbReference>
<dbReference type="Pfam" id="PF00085">
    <property type="entry name" value="Thioredoxin"/>
    <property type="match status" value="1"/>
</dbReference>
<feature type="compositionally biased region" description="Polar residues" evidence="3">
    <location>
        <begin position="254"/>
        <end position="263"/>
    </location>
</feature>
<evidence type="ECO:0000256" key="4">
    <source>
        <dbReference type="SAM" id="SignalP"/>
    </source>
</evidence>
<keyword evidence="6" id="KW-0413">Isomerase</keyword>
<proteinExistence type="inferred from homology"/>
<dbReference type="EMBL" id="CCKQ01005377">
    <property type="protein sequence ID" value="CDW76595.1"/>
    <property type="molecule type" value="Genomic_DNA"/>
</dbReference>
<protein>
    <submittedName>
        <fullName evidence="6">Protein disulfide isomerase</fullName>
    </submittedName>
</protein>
<dbReference type="AlphaFoldDB" id="A0A078A4V1"/>
<evidence type="ECO:0000259" key="5">
    <source>
        <dbReference type="Pfam" id="PF00085"/>
    </source>
</evidence>
<dbReference type="PANTHER" id="PTHR45672">
    <property type="entry name" value="PROTEIN DISULFIDE-ISOMERASE C17H9.14C-RELATED"/>
    <property type="match status" value="1"/>
</dbReference>
<comment type="similarity">
    <text evidence="1">Belongs to the protein disulfide isomerase family.</text>
</comment>
<evidence type="ECO:0000256" key="3">
    <source>
        <dbReference type="SAM" id="MobiDB-lite"/>
    </source>
</evidence>
<feature type="region of interest" description="Disordered" evidence="3">
    <location>
        <begin position="243"/>
        <end position="275"/>
    </location>
</feature>
<dbReference type="InParanoid" id="A0A078A4V1"/>
<dbReference type="InterPro" id="IPR013766">
    <property type="entry name" value="Thioredoxin_domain"/>
</dbReference>
<evidence type="ECO:0000313" key="6">
    <source>
        <dbReference type="EMBL" id="CDW76595.1"/>
    </source>
</evidence>
<evidence type="ECO:0000256" key="1">
    <source>
        <dbReference type="ARBA" id="ARBA00006347"/>
    </source>
</evidence>
<dbReference type="Proteomes" id="UP000039865">
    <property type="component" value="Unassembled WGS sequence"/>
</dbReference>
<dbReference type="SUPFAM" id="SSF52833">
    <property type="entry name" value="Thioredoxin-like"/>
    <property type="match status" value="1"/>
</dbReference>
<dbReference type="GO" id="GO:0005783">
    <property type="term" value="C:endoplasmic reticulum"/>
    <property type="evidence" value="ECO:0007669"/>
    <property type="project" value="TreeGrafter"/>
</dbReference>
<gene>
    <name evidence="6" type="primary">Contig19001.g20156</name>
    <name evidence="6" type="ORF">STYLEM_5555</name>
</gene>
<dbReference type="PANTHER" id="PTHR45672:SF3">
    <property type="entry name" value="THIOREDOXIN DOMAIN-CONTAINING PROTEIN 5"/>
    <property type="match status" value="1"/>
</dbReference>
<name>A0A078A4V1_STYLE</name>